<dbReference type="SMART" id="SM00422">
    <property type="entry name" value="HTH_MERR"/>
    <property type="match status" value="1"/>
</dbReference>
<evidence type="ECO:0000256" key="4">
    <source>
        <dbReference type="ARBA" id="ARBA00023163"/>
    </source>
</evidence>
<comment type="caution">
    <text evidence="6">The sequence shown here is derived from an EMBL/GenBank/DDBJ whole genome shotgun (WGS) entry which is preliminary data.</text>
</comment>
<keyword evidence="1" id="KW-0678">Repressor</keyword>
<dbReference type="Proteomes" id="UP000610456">
    <property type="component" value="Unassembled WGS sequence"/>
</dbReference>
<reference evidence="6" key="1">
    <citation type="journal article" date="2014" name="Int. J. Syst. Evol. Microbiol.">
        <title>Complete genome sequence of Corynebacterium casei LMG S-19264T (=DSM 44701T), isolated from a smear-ripened cheese.</title>
        <authorList>
            <consortium name="US DOE Joint Genome Institute (JGI-PGF)"/>
            <person name="Walter F."/>
            <person name="Albersmeier A."/>
            <person name="Kalinowski J."/>
            <person name="Ruckert C."/>
        </authorList>
    </citation>
    <scope>NUCLEOTIDE SEQUENCE</scope>
    <source>
        <strain evidence="6">KCTC 12719</strain>
    </source>
</reference>
<reference evidence="6" key="2">
    <citation type="submission" date="2020-09" db="EMBL/GenBank/DDBJ databases">
        <authorList>
            <person name="Sun Q."/>
            <person name="Kim S."/>
        </authorList>
    </citation>
    <scope>NUCLEOTIDE SEQUENCE</scope>
    <source>
        <strain evidence="6">KCTC 12719</strain>
    </source>
</reference>
<sequence>MNQFSISQLSQFSGIKAHTIRIWEQRYNALQPNRSEGNTRYYDAKQLRRLLNIVSLTEAGYKISQLGAMEDEQLFSLIAELEEKERGSELAEVYISQLIAAAMDFNEVHFEKTFSHCLLKYGIRDAYLLVIYPLLKRLGFFWASNTIPPAREHFISNIIRQKLFTAIDALPPEGNKGESWLLFLPENEFHEIGLLFANYLIRSSGRKVFYLGANLPVTSLIDAVKEVSPSKLLIFLVHYDHPEIAQQYIKDLESLLPKQEIYLSGNMKLLGQLDLGKRTHKIGAVAELEKELEFMISNESVN</sequence>
<dbReference type="SUPFAM" id="SSF52242">
    <property type="entry name" value="Cobalamin (vitamin B12)-binding domain"/>
    <property type="match status" value="1"/>
</dbReference>
<dbReference type="PANTHER" id="PTHR30204:SF69">
    <property type="entry name" value="MERR-FAMILY TRANSCRIPTIONAL REGULATOR"/>
    <property type="match status" value="1"/>
</dbReference>
<dbReference type="PANTHER" id="PTHR30204">
    <property type="entry name" value="REDOX-CYCLING DRUG-SENSING TRANSCRIPTIONAL ACTIVATOR SOXR"/>
    <property type="match status" value="1"/>
</dbReference>
<dbReference type="EMBL" id="BMXB01000010">
    <property type="protein sequence ID" value="GHA42373.1"/>
    <property type="molecule type" value="Genomic_DNA"/>
</dbReference>
<dbReference type="GO" id="GO:0003677">
    <property type="term" value="F:DNA binding"/>
    <property type="evidence" value="ECO:0007669"/>
    <property type="project" value="UniProtKB-KW"/>
</dbReference>
<gene>
    <name evidence="6" type="ORF">GCM10007103_24610</name>
</gene>
<keyword evidence="4" id="KW-0804">Transcription</keyword>
<dbReference type="InterPro" id="IPR047057">
    <property type="entry name" value="MerR_fam"/>
</dbReference>
<dbReference type="InterPro" id="IPR003759">
    <property type="entry name" value="Cbl-bd_cap"/>
</dbReference>
<dbReference type="GO" id="GO:0046872">
    <property type="term" value="F:metal ion binding"/>
    <property type="evidence" value="ECO:0007669"/>
    <property type="project" value="InterPro"/>
</dbReference>
<dbReference type="CDD" id="cd01104">
    <property type="entry name" value="HTH_MlrA-CarA"/>
    <property type="match status" value="1"/>
</dbReference>
<dbReference type="Pfam" id="PF13411">
    <property type="entry name" value="MerR_1"/>
    <property type="match status" value="1"/>
</dbReference>
<dbReference type="PROSITE" id="PS50937">
    <property type="entry name" value="HTH_MERR_2"/>
    <property type="match status" value="1"/>
</dbReference>
<protein>
    <submittedName>
        <fullName evidence="6">MerR family transcriptional regulator</fullName>
    </submittedName>
</protein>
<evidence type="ECO:0000259" key="5">
    <source>
        <dbReference type="PROSITE" id="PS50937"/>
    </source>
</evidence>
<evidence type="ECO:0000256" key="3">
    <source>
        <dbReference type="ARBA" id="ARBA00023125"/>
    </source>
</evidence>
<dbReference type="InterPro" id="IPR036724">
    <property type="entry name" value="Cobalamin-bd_sf"/>
</dbReference>
<accession>A0A918SHD8</accession>
<dbReference type="AlphaFoldDB" id="A0A918SHD8"/>
<proteinExistence type="predicted"/>
<keyword evidence="3" id="KW-0238">DNA-binding</keyword>
<dbReference type="GO" id="GO:0003700">
    <property type="term" value="F:DNA-binding transcription factor activity"/>
    <property type="evidence" value="ECO:0007669"/>
    <property type="project" value="InterPro"/>
</dbReference>
<evidence type="ECO:0000256" key="2">
    <source>
        <dbReference type="ARBA" id="ARBA00023015"/>
    </source>
</evidence>
<dbReference type="GO" id="GO:0031419">
    <property type="term" value="F:cobalamin binding"/>
    <property type="evidence" value="ECO:0007669"/>
    <property type="project" value="InterPro"/>
</dbReference>
<dbReference type="Pfam" id="PF02607">
    <property type="entry name" value="B12-binding_2"/>
    <property type="match status" value="1"/>
</dbReference>
<dbReference type="InterPro" id="IPR036594">
    <property type="entry name" value="Meth_synthase_dom"/>
</dbReference>
<evidence type="ECO:0000313" key="7">
    <source>
        <dbReference type="Proteomes" id="UP000610456"/>
    </source>
</evidence>
<dbReference type="InterPro" id="IPR009061">
    <property type="entry name" value="DNA-bd_dom_put_sf"/>
</dbReference>
<name>A0A918SHD8_9FLAO</name>
<evidence type="ECO:0000313" key="6">
    <source>
        <dbReference type="EMBL" id="GHA42373.1"/>
    </source>
</evidence>
<feature type="domain" description="HTH merR-type" evidence="5">
    <location>
        <begin position="1"/>
        <end position="72"/>
    </location>
</feature>
<dbReference type="InterPro" id="IPR000551">
    <property type="entry name" value="MerR-type_HTH_dom"/>
</dbReference>
<keyword evidence="7" id="KW-1185">Reference proteome</keyword>
<dbReference type="RefSeq" id="WP_189605066.1">
    <property type="nucleotide sequence ID" value="NZ_BMXB01000010.1"/>
</dbReference>
<dbReference type="Gene3D" id="1.10.1660.10">
    <property type="match status" value="1"/>
</dbReference>
<dbReference type="SUPFAM" id="SSF46955">
    <property type="entry name" value="Putative DNA-binding domain"/>
    <property type="match status" value="1"/>
</dbReference>
<organism evidence="6 7">
    <name type="scientific">Salinimicrobium marinum</name>
    <dbReference type="NCBI Taxonomy" id="680283"/>
    <lineage>
        <taxon>Bacteria</taxon>
        <taxon>Pseudomonadati</taxon>
        <taxon>Bacteroidota</taxon>
        <taxon>Flavobacteriia</taxon>
        <taxon>Flavobacteriales</taxon>
        <taxon>Flavobacteriaceae</taxon>
        <taxon>Salinimicrobium</taxon>
    </lineage>
</organism>
<evidence type="ECO:0000256" key="1">
    <source>
        <dbReference type="ARBA" id="ARBA00022491"/>
    </source>
</evidence>
<keyword evidence="2" id="KW-0805">Transcription regulation</keyword>
<dbReference type="Gene3D" id="3.40.50.280">
    <property type="entry name" value="Cobalamin-binding domain"/>
    <property type="match status" value="1"/>
</dbReference>
<dbReference type="Gene3D" id="1.10.1240.10">
    <property type="entry name" value="Methionine synthase domain"/>
    <property type="match status" value="1"/>
</dbReference>